<dbReference type="EMBL" id="CM023488">
    <property type="protein sequence ID" value="KAH6924133.1"/>
    <property type="molecule type" value="Genomic_DNA"/>
</dbReference>
<proteinExistence type="predicted"/>
<reference evidence="1" key="1">
    <citation type="submission" date="2020-05" db="EMBL/GenBank/DDBJ databases">
        <title>Large-scale comparative analyses of tick genomes elucidate their genetic diversity and vector capacities.</title>
        <authorList>
            <person name="Jia N."/>
            <person name="Wang J."/>
            <person name="Shi W."/>
            <person name="Du L."/>
            <person name="Sun Y."/>
            <person name="Zhan W."/>
            <person name="Jiang J."/>
            <person name="Wang Q."/>
            <person name="Zhang B."/>
            <person name="Ji P."/>
            <person name="Sakyi L.B."/>
            <person name="Cui X."/>
            <person name="Yuan T."/>
            <person name="Jiang B."/>
            <person name="Yang W."/>
            <person name="Lam T.T.-Y."/>
            <person name="Chang Q."/>
            <person name="Ding S."/>
            <person name="Wang X."/>
            <person name="Zhu J."/>
            <person name="Ruan X."/>
            <person name="Zhao L."/>
            <person name="Wei J."/>
            <person name="Que T."/>
            <person name="Du C."/>
            <person name="Cheng J."/>
            <person name="Dai P."/>
            <person name="Han X."/>
            <person name="Huang E."/>
            <person name="Gao Y."/>
            <person name="Liu J."/>
            <person name="Shao H."/>
            <person name="Ye R."/>
            <person name="Li L."/>
            <person name="Wei W."/>
            <person name="Wang X."/>
            <person name="Wang C."/>
            <person name="Yang T."/>
            <person name="Huo Q."/>
            <person name="Li W."/>
            <person name="Guo W."/>
            <person name="Chen H."/>
            <person name="Zhou L."/>
            <person name="Ni X."/>
            <person name="Tian J."/>
            <person name="Zhou Y."/>
            <person name="Sheng Y."/>
            <person name="Liu T."/>
            <person name="Pan Y."/>
            <person name="Xia L."/>
            <person name="Li J."/>
            <person name="Zhao F."/>
            <person name="Cao W."/>
        </authorList>
    </citation>
    <scope>NUCLEOTIDE SEQUENCE</scope>
    <source>
        <strain evidence="1">Hyas-2018</strain>
    </source>
</reference>
<organism evidence="1 2">
    <name type="scientific">Hyalomma asiaticum</name>
    <name type="common">Tick</name>
    <dbReference type="NCBI Taxonomy" id="266040"/>
    <lineage>
        <taxon>Eukaryota</taxon>
        <taxon>Metazoa</taxon>
        <taxon>Ecdysozoa</taxon>
        <taxon>Arthropoda</taxon>
        <taxon>Chelicerata</taxon>
        <taxon>Arachnida</taxon>
        <taxon>Acari</taxon>
        <taxon>Parasitiformes</taxon>
        <taxon>Ixodida</taxon>
        <taxon>Ixodoidea</taxon>
        <taxon>Ixodidae</taxon>
        <taxon>Hyalomminae</taxon>
        <taxon>Hyalomma</taxon>
    </lineage>
</organism>
<comment type="caution">
    <text evidence="1">The sequence shown here is derived from an EMBL/GenBank/DDBJ whole genome shotgun (WGS) entry which is preliminary data.</text>
</comment>
<accession>A0ACB7RNB7</accession>
<sequence length="215" mass="22938">MRRARSEQEGEAYSERHDEDCSRVNADHKHRVGEMAVYQARQVAAAEYDESAAEGSAAEDDEAVCKLPVSGPASERGAAKPMAQFDKPCRVTSNVPVTESKGPPAHFCVSVSTEPVSTMSVSTAAKANEGVLHVEPGEPHRNKTPVDCTEHESAVALLESKPIAHFAPVRRMSTAAAGKNHEDPAAKSGSTAYEQPRPESIVALYPSRLGHPSVA</sequence>
<evidence type="ECO:0000313" key="2">
    <source>
        <dbReference type="Proteomes" id="UP000821845"/>
    </source>
</evidence>
<name>A0ACB7RNB7_HYAAI</name>
<gene>
    <name evidence="1" type="ORF">HPB50_012655</name>
</gene>
<dbReference type="Proteomes" id="UP000821845">
    <property type="component" value="Chromosome 8"/>
</dbReference>
<keyword evidence="2" id="KW-1185">Reference proteome</keyword>
<evidence type="ECO:0000313" key="1">
    <source>
        <dbReference type="EMBL" id="KAH6924133.1"/>
    </source>
</evidence>
<protein>
    <submittedName>
        <fullName evidence="1">Uncharacterized protein</fullName>
    </submittedName>
</protein>